<proteinExistence type="predicted"/>
<evidence type="ECO:0000256" key="1">
    <source>
        <dbReference type="SAM" id="MobiDB-lite"/>
    </source>
</evidence>
<protein>
    <submittedName>
        <fullName evidence="2">Uncharacterized protein</fullName>
    </submittedName>
</protein>
<feature type="non-terminal residue" evidence="2">
    <location>
        <position position="329"/>
    </location>
</feature>
<dbReference type="EMBL" id="JADGJH010000484">
    <property type="protein sequence ID" value="KAJ3127987.1"/>
    <property type="molecule type" value="Genomic_DNA"/>
</dbReference>
<feature type="compositionally biased region" description="Low complexity" evidence="1">
    <location>
        <begin position="1"/>
        <end position="26"/>
    </location>
</feature>
<feature type="region of interest" description="Disordered" evidence="1">
    <location>
        <begin position="1"/>
        <end position="113"/>
    </location>
</feature>
<reference evidence="2" key="1">
    <citation type="submission" date="2020-05" db="EMBL/GenBank/DDBJ databases">
        <title>Phylogenomic resolution of chytrid fungi.</title>
        <authorList>
            <person name="Stajich J.E."/>
            <person name="Amses K."/>
            <person name="Simmons R."/>
            <person name="Seto K."/>
            <person name="Myers J."/>
            <person name="Bonds A."/>
            <person name="Quandt C.A."/>
            <person name="Barry K."/>
            <person name="Liu P."/>
            <person name="Grigoriev I."/>
            <person name="Longcore J.E."/>
            <person name="James T.Y."/>
        </authorList>
    </citation>
    <scope>NUCLEOTIDE SEQUENCE</scope>
    <source>
        <strain evidence="2">JEL0513</strain>
    </source>
</reference>
<evidence type="ECO:0000313" key="2">
    <source>
        <dbReference type="EMBL" id="KAJ3127987.1"/>
    </source>
</evidence>
<sequence length="329" mass="35295">MKGTKTPTTPQNTPKKKASASSPAAPNSTGSKKAPLSSTSKKPANSPSANNANSRIHSPTPRSPAALSSSLPSSSSSSSLAISSPLRMSPQTPPSVFSVVPQSSSLSTTTSPKHATRVYLNPADALLLSLLPGDILAITPTENLPIRLAVLFFDKSLASATIAASPVFLRNARLRLSDSVRISKYEHLVPFVTKMTMRATTPVDNDDPDALQTYAREVMRDWRMVGVGDFVEFFWGGYVKQFRVESVATHAFFDCGSDGDVSPLSVYLVNSQSTVTVLKKQDATTRQGTKTTNASAATYKSIGGLSKQMETIKKIVEVPLLDPQRFIKY</sequence>
<accession>A0AAD5T3W2</accession>
<name>A0AAD5T3W2_9FUNG</name>
<keyword evidence="3" id="KW-1185">Reference proteome</keyword>
<gene>
    <name evidence="2" type="ORF">HK100_009434</name>
</gene>
<evidence type="ECO:0000313" key="3">
    <source>
        <dbReference type="Proteomes" id="UP001211907"/>
    </source>
</evidence>
<dbReference type="Proteomes" id="UP001211907">
    <property type="component" value="Unassembled WGS sequence"/>
</dbReference>
<feature type="compositionally biased region" description="Low complexity" evidence="1">
    <location>
        <begin position="63"/>
        <end position="112"/>
    </location>
</feature>
<feature type="compositionally biased region" description="Low complexity" evidence="1">
    <location>
        <begin position="40"/>
        <end position="54"/>
    </location>
</feature>
<feature type="compositionally biased region" description="Polar residues" evidence="1">
    <location>
        <begin position="27"/>
        <end position="39"/>
    </location>
</feature>
<comment type="caution">
    <text evidence="2">The sequence shown here is derived from an EMBL/GenBank/DDBJ whole genome shotgun (WGS) entry which is preliminary data.</text>
</comment>
<dbReference type="AlphaFoldDB" id="A0AAD5T3W2"/>
<organism evidence="2 3">
    <name type="scientific">Physocladia obscura</name>
    <dbReference type="NCBI Taxonomy" id="109957"/>
    <lineage>
        <taxon>Eukaryota</taxon>
        <taxon>Fungi</taxon>
        <taxon>Fungi incertae sedis</taxon>
        <taxon>Chytridiomycota</taxon>
        <taxon>Chytridiomycota incertae sedis</taxon>
        <taxon>Chytridiomycetes</taxon>
        <taxon>Chytridiales</taxon>
        <taxon>Chytriomycetaceae</taxon>
        <taxon>Physocladia</taxon>
    </lineage>
</organism>